<dbReference type="EMBL" id="SNSC02000019">
    <property type="protein sequence ID" value="TID15901.1"/>
    <property type="molecule type" value="Genomic_DNA"/>
</dbReference>
<protein>
    <submittedName>
        <fullName evidence="2">Uncharacterized protein</fullName>
    </submittedName>
</protein>
<keyword evidence="1" id="KW-0732">Signal</keyword>
<feature type="chain" id="PRO_5021241519" evidence="1">
    <location>
        <begin position="22"/>
        <end position="116"/>
    </location>
</feature>
<comment type="caution">
    <text evidence="2">The sequence shown here is derived from an EMBL/GenBank/DDBJ whole genome shotgun (WGS) entry which is preliminary data.</text>
</comment>
<keyword evidence="3" id="KW-1185">Reference proteome</keyword>
<organism evidence="2 3">
    <name type="scientific">Venturia nashicola</name>
    <dbReference type="NCBI Taxonomy" id="86259"/>
    <lineage>
        <taxon>Eukaryota</taxon>
        <taxon>Fungi</taxon>
        <taxon>Dikarya</taxon>
        <taxon>Ascomycota</taxon>
        <taxon>Pezizomycotina</taxon>
        <taxon>Dothideomycetes</taxon>
        <taxon>Pleosporomycetidae</taxon>
        <taxon>Venturiales</taxon>
        <taxon>Venturiaceae</taxon>
        <taxon>Venturia</taxon>
    </lineage>
</organism>
<dbReference type="Proteomes" id="UP000298493">
    <property type="component" value="Unassembled WGS sequence"/>
</dbReference>
<gene>
    <name evidence="2" type="ORF">E6O75_ATG08959</name>
</gene>
<sequence length="116" mass="11645">MKTLIVLFLAVAAFAAPQVSTNPPANPLSAAGGATASPAAMECLSQCATTAFGVDAMSLTPDTIPCAKEYSGAGGYSSPAFKACICKDAKVKAATTCQGKCQYGTVISAGFGYFCK</sequence>
<evidence type="ECO:0000313" key="2">
    <source>
        <dbReference type="EMBL" id="TID15901.1"/>
    </source>
</evidence>
<proteinExistence type="predicted"/>
<reference evidence="2 3" key="1">
    <citation type="submission" date="2019-04" db="EMBL/GenBank/DDBJ databases">
        <title>High contiguity whole genome sequence and gene annotation resource for two Venturia nashicola isolates.</title>
        <authorList>
            <person name="Prokchorchik M."/>
            <person name="Won K."/>
            <person name="Lee Y."/>
            <person name="Choi E.D."/>
            <person name="Segonzac C."/>
            <person name="Sohn K.H."/>
        </authorList>
    </citation>
    <scope>NUCLEOTIDE SEQUENCE [LARGE SCALE GENOMIC DNA]</scope>
    <source>
        <strain evidence="2 3">PRI2</strain>
    </source>
</reference>
<evidence type="ECO:0000313" key="3">
    <source>
        <dbReference type="Proteomes" id="UP000298493"/>
    </source>
</evidence>
<evidence type="ECO:0000256" key="1">
    <source>
        <dbReference type="SAM" id="SignalP"/>
    </source>
</evidence>
<dbReference type="AlphaFoldDB" id="A0A4Z1NJD8"/>
<accession>A0A4Z1NJD8</accession>
<name>A0A4Z1NJD8_9PEZI</name>
<feature type="signal peptide" evidence="1">
    <location>
        <begin position="1"/>
        <end position="21"/>
    </location>
</feature>